<name>A0A4Y7QIY5_9AGAM</name>
<evidence type="ECO:0000256" key="4">
    <source>
        <dbReference type="ARBA" id="ARBA00022605"/>
    </source>
</evidence>
<reference evidence="10 11" key="1">
    <citation type="submission" date="2018-06" db="EMBL/GenBank/DDBJ databases">
        <title>A transcriptomic atlas of mushroom development highlights an independent origin of complex multicellularity.</title>
        <authorList>
            <consortium name="DOE Joint Genome Institute"/>
            <person name="Krizsan K."/>
            <person name="Almasi E."/>
            <person name="Merenyi Z."/>
            <person name="Sahu N."/>
            <person name="Viragh M."/>
            <person name="Koszo T."/>
            <person name="Mondo S."/>
            <person name="Kiss B."/>
            <person name="Balint B."/>
            <person name="Kues U."/>
            <person name="Barry K."/>
            <person name="Hegedus J.C."/>
            <person name="Henrissat B."/>
            <person name="Johnson J."/>
            <person name="Lipzen A."/>
            <person name="Ohm R."/>
            <person name="Nagy I."/>
            <person name="Pangilinan J."/>
            <person name="Yan J."/>
            <person name="Xiong Y."/>
            <person name="Grigoriev I.V."/>
            <person name="Hibbett D.S."/>
            <person name="Nagy L.G."/>
        </authorList>
    </citation>
    <scope>NUCLEOTIDE SEQUENCE [LARGE SCALE GENOMIC DNA]</scope>
    <source>
        <strain evidence="10 11">SZMC22713</strain>
    </source>
</reference>
<dbReference type="GO" id="GO:0009073">
    <property type="term" value="P:aromatic amino acid family biosynthetic process"/>
    <property type="evidence" value="ECO:0007669"/>
    <property type="project" value="UniProtKB-KW"/>
</dbReference>
<comment type="pathway">
    <text evidence="2">Metabolic intermediate biosynthesis; chorismate biosynthesis; chorismate from D-erythrose 4-phosphate and phosphoenolpyruvate: step 1/7.</text>
</comment>
<keyword evidence="6 8" id="KW-0057">Aromatic amino acid biosynthesis</keyword>
<dbReference type="Gene3D" id="3.20.20.70">
    <property type="entry name" value="Aldolase class I"/>
    <property type="match status" value="1"/>
</dbReference>
<evidence type="ECO:0000259" key="9">
    <source>
        <dbReference type="Pfam" id="PF00793"/>
    </source>
</evidence>
<dbReference type="FunFam" id="3.20.20.70:FF:000005">
    <property type="entry name" value="Phospho-2-dehydro-3-deoxyheptonate aldolase"/>
    <property type="match status" value="1"/>
</dbReference>
<evidence type="ECO:0000256" key="2">
    <source>
        <dbReference type="ARBA" id="ARBA00004688"/>
    </source>
</evidence>
<feature type="domain" description="DAHP synthetase I/KDSA" evidence="9">
    <location>
        <begin position="67"/>
        <end position="378"/>
    </location>
</feature>
<dbReference type="InterPro" id="IPR006219">
    <property type="entry name" value="DAHP_synth_1"/>
</dbReference>
<evidence type="ECO:0000256" key="5">
    <source>
        <dbReference type="ARBA" id="ARBA00022679"/>
    </source>
</evidence>
<protein>
    <recommendedName>
        <fullName evidence="8">Phospho-2-dehydro-3-deoxyheptonate aldolase</fullName>
        <ecNumber evidence="8">2.5.1.54</ecNumber>
    </recommendedName>
</protein>
<comment type="similarity">
    <text evidence="3 8">Belongs to the class-I DAHP synthase family.</text>
</comment>
<dbReference type="GO" id="GO:0008652">
    <property type="term" value="P:amino acid biosynthetic process"/>
    <property type="evidence" value="ECO:0007669"/>
    <property type="project" value="UniProtKB-KW"/>
</dbReference>
<keyword evidence="5 8" id="KW-0808">Transferase</keyword>
<dbReference type="STRING" id="50990.A0A4Y7QIY5"/>
<sequence>MSPSPSPPPQVVPNGVDIDDAERMHKYITDRRVKGYDPLIQPALLRQEVPSTPESQRTVTQARYAASRIIAGEDDRVIVVVGPCSIHNPDQAIEYAKLLKEQVPKWEGLLIIMRAYFEVRISSDFKPRTTVGWKGLINDPDIDGSSRINKGLHTARSLLVRITSLGLPVGSELLDTISPQYLADLLSWGAIGARTTESQLHRELASGVSFPIGFKNGTDGGVKVCVEAMMAASGPHAFMGVTEQGLAAIVRTRGNRDVHVILRGGTGGPNYGEEDVGRAVEAIRKARPENHPSIMVDCSHGNSQKNHLNQPRVLASLSSQLSSPTSTTAPYITGVMIESNINAGKQDVPAPEDGGASKLRYGVSITDACVDWEMTKGMLDELNKAVLERRERRKGG</sequence>
<keyword evidence="4 8" id="KW-0028">Amino-acid biosynthesis</keyword>
<evidence type="ECO:0000313" key="10">
    <source>
        <dbReference type="EMBL" id="TDL26789.1"/>
    </source>
</evidence>
<comment type="function">
    <text evidence="1">Stereospecific condensation of phosphoenolpyruvate (PEP) and D-erythrose-4-phosphate (E4P) giving rise to 3-deoxy-D-arabino-heptulosonate-7-phosphate (DAHP).</text>
</comment>
<keyword evidence="11" id="KW-1185">Reference proteome</keyword>
<evidence type="ECO:0000256" key="7">
    <source>
        <dbReference type="ARBA" id="ARBA00047508"/>
    </source>
</evidence>
<evidence type="ECO:0000256" key="3">
    <source>
        <dbReference type="ARBA" id="ARBA00007985"/>
    </source>
</evidence>
<evidence type="ECO:0000256" key="6">
    <source>
        <dbReference type="ARBA" id="ARBA00023141"/>
    </source>
</evidence>
<dbReference type="SUPFAM" id="SSF51569">
    <property type="entry name" value="Aldolase"/>
    <property type="match status" value="1"/>
</dbReference>
<dbReference type="InterPro" id="IPR013785">
    <property type="entry name" value="Aldolase_TIM"/>
</dbReference>
<dbReference type="Proteomes" id="UP000294933">
    <property type="component" value="Unassembled WGS sequence"/>
</dbReference>
<evidence type="ECO:0000256" key="1">
    <source>
        <dbReference type="ARBA" id="ARBA00003726"/>
    </source>
</evidence>
<evidence type="ECO:0000256" key="8">
    <source>
        <dbReference type="PIRNR" id="PIRNR001361"/>
    </source>
</evidence>
<dbReference type="PANTHER" id="PTHR21225:SF12">
    <property type="entry name" value="PHOSPHO-2-DEHYDRO-3-DEOXYHEPTONATE ALDOLASE, TYROSINE-INHIBITED"/>
    <property type="match status" value="1"/>
</dbReference>
<proteinExistence type="inferred from homology"/>
<dbReference type="GO" id="GO:0005737">
    <property type="term" value="C:cytoplasm"/>
    <property type="evidence" value="ECO:0007669"/>
    <property type="project" value="TreeGrafter"/>
</dbReference>
<dbReference type="InterPro" id="IPR006218">
    <property type="entry name" value="DAHP1/KDSA"/>
</dbReference>
<evidence type="ECO:0000313" key="11">
    <source>
        <dbReference type="Proteomes" id="UP000294933"/>
    </source>
</evidence>
<dbReference type="NCBIfam" id="NF009395">
    <property type="entry name" value="PRK12755.1"/>
    <property type="match status" value="1"/>
</dbReference>
<comment type="catalytic activity">
    <reaction evidence="7 8">
        <text>D-erythrose 4-phosphate + phosphoenolpyruvate + H2O = 7-phospho-2-dehydro-3-deoxy-D-arabino-heptonate + phosphate</text>
        <dbReference type="Rhea" id="RHEA:14717"/>
        <dbReference type="ChEBI" id="CHEBI:15377"/>
        <dbReference type="ChEBI" id="CHEBI:16897"/>
        <dbReference type="ChEBI" id="CHEBI:43474"/>
        <dbReference type="ChEBI" id="CHEBI:58394"/>
        <dbReference type="ChEBI" id="CHEBI:58702"/>
        <dbReference type="EC" id="2.5.1.54"/>
    </reaction>
</comment>
<dbReference type="NCBIfam" id="TIGR00034">
    <property type="entry name" value="aroFGH"/>
    <property type="match status" value="1"/>
</dbReference>
<dbReference type="EC" id="2.5.1.54" evidence="8"/>
<accession>A0A4Y7QIY5</accession>
<dbReference type="AlphaFoldDB" id="A0A4Y7QIY5"/>
<dbReference type="PIRSF" id="PIRSF001361">
    <property type="entry name" value="DAHP_synthase"/>
    <property type="match status" value="1"/>
</dbReference>
<dbReference type="GO" id="GO:0003849">
    <property type="term" value="F:3-deoxy-7-phosphoheptulonate synthase activity"/>
    <property type="evidence" value="ECO:0007669"/>
    <property type="project" value="UniProtKB-EC"/>
</dbReference>
<organism evidence="10 11">
    <name type="scientific">Rickenella mellea</name>
    <dbReference type="NCBI Taxonomy" id="50990"/>
    <lineage>
        <taxon>Eukaryota</taxon>
        <taxon>Fungi</taxon>
        <taxon>Dikarya</taxon>
        <taxon>Basidiomycota</taxon>
        <taxon>Agaricomycotina</taxon>
        <taxon>Agaricomycetes</taxon>
        <taxon>Hymenochaetales</taxon>
        <taxon>Rickenellaceae</taxon>
        <taxon>Rickenella</taxon>
    </lineage>
</organism>
<dbReference type="EMBL" id="ML170160">
    <property type="protein sequence ID" value="TDL26789.1"/>
    <property type="molecule type" value="Genomic_DNA"/>
</dbReference>
<dbReference type="OrthoDB" id="4699125at2759"/>
<gene>
    <name evidence="10" type="ORF">BD410DRAFT_894752</name>
</gene>
<dbReference type="Pfam" id="PF00793">
    <property type="entry name" value="DAHP_synth_1"/>
    <property type="match status" value="1"/>
</dbReference>
<dbReference type="VEuPathDB" id="FungiDB:BD410DRAFT_894752"/>
<dbReference type="PANTHER" id="PTHR21225">
    <property type="entry name" value="PHOSPHO-2-DEHYDRO-3-DEOXYHEPTONATE ALDOLASE DAHP SYNTHETASE"/>
    <property type="match status" value="1"/>
</dbReference>